<sequence>MTTRFVLMVAILQLAIWDCYAVNGIIWHKQQQEFVQLFSIPQFAAFQKENLTKHQAVIEKLDMRGEVVKAVYYEEMNMVMFKDNDTKIDGIFGQLWYLLEDYLNFTFIPIKSTERIFGELLENGSHNGLLGMLERNEAQIIMRSTFFLARMNVVDYITPPWKSTYYIYVHPKWLYDNTWVFTLFSWQTWLYIIFLFIILSCVGYFLQKISMSKSKHKRKGSVGFSLGDHFFYSFTIMSARGYIPNAFYNKFKILTLSKTIFAWLTLLAFSSHLIYRMTYREQMLSFEDIDSLFNNTKYTLLVYSGSSFASSLNFTYRNLVGEDPSARMSFIDVAEDMYSKICSNLTKYAILDGDDRYMALSRKCQLRATNKANTTWITIAFQKNYRYKKNFEYAILQSSTTMNGVIWSKTQKTFVPISSVSTYAIMQQERFKQSRALEIHNFQLQNFTLTSFQEPHFLHFYNNNTKITGLCGEIWNLLSESLNFTLQPMKANVNDLGMPEKDRSFKNGLLGIIFRNETMAIPKLETFISRLVATEFSVPFWINRIQLYIHPEVVYDDEWMIKIFCYIPEYLNGKSRILEVSLGLFCSMICTSFGAVLFMFLSKSGFVPPFDKFESLVYNTKFSVLTLKDSIGETLFKVLTTDSIVRAKNSNRLIVVSTLQEMHIKICSLPDKYAMFQNEEMHKVNGEIKCHLINIGEEFIRTWVTSGIVRNFKYKRTIDVGILKLIEVGLLSALKDRWMKNKFKQYEDDQKPKPIELHQVSLIIVMMCCGAIMALVIFIIEKIVFAYKVKQF</sequence>
<dbReference type="STRING" id="34720.A0A195EY78"/>
<evidence type="ECO:0000256" key="7">
    <source>
        <dbReference type="ARBA" id="ARBA00023180"/>
    </source>
</evidence>
<feature type="transmembrane region" description="Helical" evidence="8">
    <location>
        <begin position="188"/>
        <end position="206"/>
    </location>
</feature>
<evidence type="ECO:0000256" key="1">
    <source>
        <dbReference type="ARBA" id="ARBA00004651"/>
    </source>
</evidence>
<name>A0A195EY78_9HYME</name>
<keyword evidence="3 8" id="KW-0812">Transmembrane</keyword>
<evidence type="ECO:0000256" key="6">
    <source>
        <dbReference type="ARBA" id="ARBA00023170"/>
    </source>
</evidence>
<dbReference type="PANTHER" id="PTHR42643:SF24">
    <property type="entry name" value="IONOTROPIC RECEPTOR 60A"/>
    <property type="match status" value="1"/>
</dbReference>
<gene>
    <name evidence="10" type="ORF">ALC56_12506</name>
</gene>
<feature type="transmembrane region" description="Helical" evidence="8">
    <location>
        <begin position="760"/>
        <end position="780"/>
    </location>
</feature>
<proteinExistence type="predicted"/>
<evidence type="ECO:0000256" key="3">
    <source>
        <dbReference type="ARBA" id="ARBA00022692"/>
    </source>
</evidence>
<evidence type="ECO:0000256" key="8">
    <source>
        <dbReference type="SAM" id="Phobius"/>
    </source>
</evidence>
<dbReference type="InterPro" id="IPR052192">
    <property type="entry name" value="Insect_Ionotropic_Sensory_Rcpt"/>
</dbReference>
<dbReference type="PANTHER" id="PTHR42643">
    <property type="entry name" value="IONOTROPIC RECEPTOR 20A-RELATED"/>
    <property type="match status" value="1"/>
</dbReference>
<evidence type="ECO:0000256" key="4">
    <source>
        <dbReference type="ARBA" id="ARBA00022989"/>
    </source>
</evidence>
<feature type="signal peptide" evidence="9">
    <location>
        <begin position="1"/>
        <end position="21"/>
    </location>
</feature>
<reference evidence="10 11" key="1">
    <citation type="submission" date="2016-03" db="EMBL/GenBank/DDBJ databases">
        <title>Trachymyrmex septentrionalis WGS genome.</title>
        <authorList>
            <person name="Nygaard S."/>
            <person name="Hu H."/>
            <person name="Boomsma J."/>
            <person name="Zhang G."/>
        </authorList>
    </citation>
    <scope>NUCLEOTIDE SEQUENCE [LARGE SCALE GENOMIC DNA]</scope>
    <source>
        <strain evidence="10">Tsep2-gDNA-1</strain>
        <tissue evidence="10">Whole body</tissue>
    </source>
</reference>
<keyword evidence="9" id="KW-0732">Signal</keyword>
<accession>A0A195EY78</accession>
<feature type="transmembrane region" description="Helical" evidence="8">
    <location>
        <begin position="255"/>
        <end position="275"/>
    </location>
</feature>
<dbReference type="Gene3D" id="1.10.287.70">
    <property type="match status" value="1"/>
</dbReference>
<dbReference type="Gene3D" id="3.40.190.10">
    <property type="entry name" value="Periplasmic binding protein-like II"/>
    <property type="match status" value="4"/>
</dbReference>
<evidence type="ECO:0000256" key="9">
    <source>
        <dbReference type="SAM" id="SignalP"/>
    </source>
</evidence>
<protein>
    <submittedName>
        <fullName evidence="10">Glutamate receptor, ionotropic kainate 2</fullName>
    </submittedName>
</protein>
<dbReference type="GO" id="GO:0005886">
    <property type="term" value="C:plasma membrane"/>
    <property type="evidence" value="ECO:0007669"/>
    <property type="project" value="UniProtKB-SubCell"/>
</dbReference>
<feature type="chain" id="PRO_5008271067" evidence="9">
    <location>
        <begin position="22"/>
        <end position="792"/>
    </location>
</feature>
<keyword evidence="5 8" id="KW-0472">Membrane</keyword>
<dbReference type="AlphaFoldDB" id="A0A195EY78"/>
<organism evidence="10 11">
    <name type="scientific">Trachymyrmex septentrionalis</name>
    <dbReference type="NCBI Taxonomy" id="34720"/>
    <lineage>
        <taxon>Eukaryota</taxon>
        <taxon>Metazoa</taxon>
        <taxon>Ecdysozoa</taxon>
        <taxon>Arthropoda</taxon>
        <taxon>Hexapoda</taxon>
        <taxon>Insecta</taxon>
        <taxon>Pterygota</taxon>
        <taxon>Neoptera</taxon>
        <taxon>Endopterygota</taxon>
        <taxon>Hymenoptera</taxon>
        <taxon>Apocrita</taxon>
        <taxon>Aculeata</taxon>
        <taxon>Formicoidea</taxon>
        <taxon>Formicidae</taxon>
        <taxon>Myrmicinae</taxon>
        <taxon>Trachymyrmex</taxon>
    </lineage>
</organism>
<evidence type="ECO:0000256" key="2">
    <source>
        <dbReference type="ARBA" id="ARBA00022475"/>
    </source>
</evidence>
<evidence type="ECO:0000313" key="10">
    <source>
        <dbReference type="EMBL" id="KYN33173.1"/>
    </source>
</evidence>
<keyword evidence="6 10" id="KW-0675">Receptor</keyword>
<keyword evidence="11" id="KW-1185">Reference proteome</keyword>
<feature type="transmembrane region" description="Helical" evidence="8">
    <location>
        <begin position="226"/>
        <end position="243"/>
    </location>
</feature>
<keyword evidence="4 8" id="KW-1133">Transmembrane helix</keyword>
<keyword evidence="7" id="KW-0325">Glycoprotein</keyword>
<dbReference type="Proteomes" id="UP000078541">
    <property type="component" value="Unassembled WGS sequence"/>
</dbReference>
<feature type="transmembrane region" description="Helical" evidence="8">
    <location>
        <begin position="580"/>
        <end position="601"/>
    </location>
</feature>
<evidence type="ECO:0000256" key="5">
    <source>
        <dbReference type="ARBA" id="ARBA00023136"/>
    </source>
</evidence>
<comment type="subcellular location">
    <subcellularLocation>
        <location evidence="1">Cell membrane</location>
        <topology evidence="1">Multi-pass membrane protein</topology>
    </subcellularLocation>
</comment>
<evidence type="ECO:0000313" key="11">
    <source>
        <dbReference type="Proteomes" id="UP000078541"/>
    </source>
</evidence>
<dbReference type="SUPFAM" id="SSF53850">
    <property type="entry name" value="Periplasmic binding protein-like II"/>
    <property type="match status" value="2"/>
</dbReference>
<keyword evidence="2" id="KW-1003">Cell membrane</keyword>
<dbReference type="EMBL" id="KQ981909">
    <property type="protein sequence ID" value="KYN33173.1"/>
    <property type="molecule type" value="Genomic_DNA"/>
</dbReference>